<keyword evidence="4" id="KW-1185">Reference proteome</keyword>
<dbReference type="AlphaFoldDB" id="W0A9Z3"/>
<organism evidence="3 4">
    <name type="scientific">Sphingomonas sanxanigenens DSM 19645 = NX02</name>
    <dbReference type="NCBI Taxonomy" id="1123269"/>
    <lineage>
        <taxon>Bacteria</taxon>
        <taxon>Pseudomonadati</taxon>
        <taxon>Pseudomonadota</taxon>
        <taxon>Alphaproteobacteria</taxon>
        <taxon>Sphingomonadales</taxon>
        <taxon>Sphingomonadaceae</taxon>
        <taxon>Sphingomonas</taxon>
    </lineage>
</organism>
<dbReference type="Proteomes" id="UP000018851">
    <property type="component" value="Chromosome"/>
</dbReference>
<accession>W0A9Z3</accession>
<dbReference type="OrthoDB" id="9811671at2"/>
<dbReference type="EMBL" id="CP006644">
    <property type="protein sequence ID" value="AHE53138.1"/>
    <property type="molecule type" value="Genomic_DNA"/>
</dbReference>
<dbReference type="PATRIC" id="fig|1123269.5.peg.1366"/>
<feature type="chain" id="PRO_5004785374" description="DUF2147 domain-containing protein" evidence="1">
    <location>
        <begin position="21"/>
        <end position="135"/>
    </location>
</feature>
<dbReference type="HOGENOM" id="CLU_108869_1_0_5"/>
<dbReference type="KEGG" id="ssan:NX02_07055"/>
<dbReference type="eggNOG" id="COG4731">
    <property type="taxonomic scope" value="Bacteria"/>
</dbReference>
<name>W0A9Z3_9SPHN</name>
<dbReference type="RefSeq" id="WP_025291407.1">
    <property type="nucleotide sequence ID" value="NZ_CP006644.1"/>
</dbReference>
<feature type="signal peptide" evidence="1">
    <location>
        <begin position="1"/>
        <end position="20"/>
    </location>
</feature>
<proteinExistence type="predicted"/>
<dbReference type="Gene3D" id="2.40.128.520">
    <property type="match status" value="1"/>
</dbReference>
<evidence type="ECO:0000313" key="3">
    <source>
        <dbReference type="EMBL" id="AHE53138.1"/>
    </source>
</evidence>
<reference evidence="3 4" key="1">
    <citation type="submission" date="2013-07" db="EMBL/GenBank/DDBJ databases">
        <title>Completed genome of Sphingomonas sanxanigenens NX02.</title>
        <authorList>
            <person name="Ma T."/>
            <person name="Huang H."/>
            <person name="Wu M."/>
            <person name="Li X."/>
            <person name="Li G."/>
        </authorList>
    </citation>
    <scope>NUCLEOTIDE SEQUENCE [LARGE SCALE GENOMIC DNA]</scope>
    <source>
        <strain evidence="3 4">NX02</strain>
    </source>
</reference>
<keyword evidence="1" id="KW-0732">Signal</keyword>
<dbReference type="PANTHER" id="PTHR36919:SF2">
    <property type="entry name" value="BLL6627 PROTEIN"/>
    <property type="match status" value="1"/>
</dbReference>
<dbReference type="PANTHER" id="PTHR36919">
    <property type="entry name" value="BLR1215 PROTEIN"/>
    <property type="match status" value="1"/>
</dbReference>
<sequence>MIAVAAALLAGPGAATPAGAEVPAVATTLGTWINPHGTVKVRTGMCGSVLCGHIVWASAEANADAAESGVPRLVGTELLGNYRPAGAGRWRGEVYVPDMGRRFASTIEPQGVDALRISGCILGGLICRSQIWHRA</sequence>
<dbReference type="InterPro" id="IPR019223">
    <property type="entry name" value="DUF2147"/>
</dbReference>
<evidence type="ECO:0000313" key="4">
    <source>
        <dbReference type="Proteomes" id="UP000018851"/>
    </source>
</evidence>
<gene>
    <name evidence="3" type="ORF">NX02_07055</name>
</gene>
<feature type="domain" description="DUF2147" evidence="2">
    <location>
        <begin position="30"/>
        <end position="134"/>
    </location>
</feature>
<dbReference type="STRING" id="1123269.NX02_07055"/>
<evidence type="ECO:0000256" key="1">
    <source>
        <dbReference type="SAM" id="SignalP"/>
    </source>
</evidence>
<dbReference type="Pfam" id="PF09917">
    <property type="entry name" value="DUF2147"/>
    <property type="match status" value="1"/>
</dbReference>
<protein>
    <recommendedName>
        <fullName evidence="2">DUF2147 domain-containing protein</fullName>
    </recommendedName>
</protein>
<evidence type="ECO:0000259" key="2">
    <source>
        <dbReference type="Pfam" id="PF09917"/>
    </source>
</evidence>